<dbReference type="Gene3D" id="3.30.2010.10">
    <property type="entry name" value="Metalloproteases ('zincins'), catalytic domain"/>
    <property type="match status" value="1"/>
</dbReference>
<organism evidence="2 3">
    <name type="scientific">Alicyclobacillus cycloheptanicus</name>
    <dbReference type="NCBI Taxonomy" id="1457"/>
    <lineage>
        <taxon>Bacteria</taxon>
        <taxon>Bacillati</taxon>
        <taxon>Bacillota</taxon>
        <taxon>Bacilli</taxon>
        <taxon>Bacillales</taxon>
        <taxon>Alicyclobacillaceae</taxon>
        <taxon>Alicyclobacillus</taxon>
    </lineage>
</organism>
<evidence type="ECO:0000313" key="3">
    <source>
        <dbReference type="Proteomes" id="UP001232973"/>
    </source>
</evidence>
<proteinExistence type="predicted"/>
<dbReference type="EMBL" id="JAUSTP010000029">
    <property type="protein sequence ID" value="MDQ0191009.1"/>
    <property type="molecule type" value="Genomic_DNA"/>
</dbReference>
<comment type="caution">
    <text evidence="2">The sequence shown here is derived from an EMBL/GenBank/DDBJ whole genome shotgun (WGS) entry which is preliminary data.</text>
</comment>
<dbReference type="RefSeq" id="WP_274455591.1">
    <property type="nucleotide sequence ID" value="NZ_CP067097.1"/>
</dbReference>
<gene>
    <name evidence="2" type="ORF">J2S03_002876</name>
</gene>
<sequence length="226" mass="26601">MTVSIPIEIIRSPRRRKTVTLEFVDGHLRVRVPVHTTDATIQRILKQHQRQIEQWQARDRERQAQPPWYQRPFPVFGIDRKLCFEPGRSWSVALQGDCMTITGPGQSLADPAARHALVSWLRQLAQDDLTTRVAAWANRIQVTYHAVRIRDQKSRWGSCSSKGSLNFNWRLVMAPPFVIDSVVVHELCHRLEMNHSRAFWQHVYRFFPETQNAREWLKKHGQNLYF</sequence>
<dbReference type="InterPro" id="IPR053136">
    <property type="entry name" value="UTP_pyrophosphatase-like"/>
</dbReference>
<dbReference type="InterPro" id="IPR002725">
    <property type="entry name" value="YgjP-like_metallopeptidase"/>
</dbReference>
<keyword evidence="2" id="KW-0378">Hydrolase</keyword>
<feature type="domain" description="YgjP-like metallopeptidase" evidence="1">
    <location>
        <begin position="18"/>
        <end position="220"/>
    </location>
</feature>
<reference evidence="2 3" key="1">
    <citation type="submission" date="2023-07" db="EMBL/GenBank/DDBJ databases">
        <title>Genomic Encyclopedia of Type Strains, Phase IV (KMG-IV): sequencing the most valuable type-strain genomes for metagenomic binning, comparative biology and taxonomic classification.</title>
        <authorList>
            <person name="Goeker M."/>
        </authorList>
    </citation>
    <scope>NUCLEOTIDE SEQUENCE [LARGE SCALE GENOMIC DNA]</scope>
    <source>
        <strain evidence="2 3">DSM 4006</strain>
    </source>
</reference>
<name>A0ABT9XL21_9BACL</name>
<dbReference type="Pfam" id="PF01863">
    <property type="entry name" value="YgjP-like"/>
    <property type="match status" value="1"/>
</dbReference>
<protein>
    <submittedName>
        <fullName evidence="2">Metal-dependent hydrolase</fullName>
    </submittedName>
</protein>
<dbReference type="Proteomes" id="UP001232973">
    <property type="component" value="Unassembled WGS sequence"/>
</dbReference>
<dbReference type="CDD" id="cd07344">
    <property type="entry name" value="M48_yhfN_like"/>
    <property type="match status" value="1"/>
</dbReference>
<keyword evidence="3" id="KW-1185">Reference proteome</keyword>
<dbReference type="GO" id="GO:0016787">
    <property type="term" value="F:hydrolase activity"/>
    <property type="evidence" value="ECO:0007669"/>
    <property type="project" value="UniProtKB-KW"/>
</dbReference>
<accession>A0ABT9XL21</accession>
<evidence type="ECO:0000313" key="2">
    <source>
        <dbReference type="EMBL" id="MDQ0191009.1"/>
    </source>
</evidence>
<evidence type="ECO:0000259" key="1">
    <source>
        <dbReference type="Pfam" id="PF01863"/>
    </source>
</evidence>
<dbReference type="PANTHER" id="PTHR30399:SF1">
    <property type="entry name" value="UTP PYROPHOSPHATASE"/>
    <property type="match status" value="1"/>
</dbReference>
<dbReference type="PANTHER" id="PTHR30399">
    <property type="entry name" value="UNCHARACTERIZED PROTEIN YGJP"/>
    <property type="match status" value="1"/>
</dbReference>